<keyword evidence="2" id="KW-1185">Reference proteome</keyword>
<dbReference type="Proteomes" id="UP000678154">
    <property type="component" value="Chromosome"/>
</dbReference>
<evidence type="ECO:0000313" key="2">
    <source>
        <dbReference type="Proteomes" id="UP000678154"/>
    </source>
</evidence>
<gene>
    <name evidence="1" type="ORF">KH389_06185</name>
</gene>
<evidence type="ECO:0000313" key="1">
    <source>
        <dbReference type="EMBL" id="QVL20179.1"/>
    </source>
</evidence>
<proteinExistence type="predicted"/>
<dbReference type="RefSeq" id="WP_213607045.1">
    <property type="nucleotide sequence ID" value="NZ_CP074676.1"/>
</dbReference>
<dbReference type="EMBL" id="CP074676">
    <property type="protein sequence ID" value="QVL20179.1"/>
    <property type="molecule type" value="Genomic_DNA"/>
</dbReference>
<organism evidence="1 2">
    <name type="scientific">Pseudomonas qingdaonensis</name>
    <dbReference type="NCBI Taxonomy" id="2056231"/>
    <lineage>
        <taxon>Bacteria</taxon>
        <taxon>Pseudomonadati</taxon>
        <taxon>Pseudomonadota</taxon>
        <taxon>Gammaproteobacteria</taxon>
        <taxon>Pseudomonadales</taxon>
        <taxon>Pseudomonadaceae</taxon>
        <taxon>Pseudomonas</taxon>
    </lineage>
</organism>
<reference evidence="1 2" key="1">
    <citation type="journal article" date="2016" name="J. Hazard. Mater.">
        <title>A newly isolated Pseudomonas putida S-1 strain for batch-mode-propanethiol degradation and continuous treatment of propanethiol-containing waste gas.</title>
        <authorList>
            <person name="Chen D.Z."/>
            <person name="Sun Y.M."/>
            <person name="Han L.M."/>
            <person name="Chen J."/>
            <person name="Ye J.X."/>
            <person name="Chen J.M."/>
        </authorList>
    </citation>
    <scope>NUCLEOTIDE SEQUENCE [LARGE SCALE GENOMIC DNA]</scope>
    <source>
        <strain evidence="1 2">S-1</strain>
    </source>
</reference>
<evidence type="ECO:0008006" key="3">
    <source>
        <dbReference type="Google" id="ProtNLM"/>
    </source>
</evidence>
<accession>A0ABX8DV96</accession>
<sequence length="103" mass="10534">MTSPLVTSSSTFGQNGREFFFATVPGVSCADALNLASASLSSVEDLLGQLVQIKESCHVAFAIRALASQAKALIDSSVTAFELAEVPAPQNKTSPACGAEVSA</sequence>
<protein>
    <recommendedName>
        <fullName evidence="3">DUF3077 domain-containing protein</fullName>
    </recommendedName>
</protein>
<name>A0ABX8DV96_9PSED</name>
<dbReference type="GeneID" id="87479822"/>